<dbReference type="Proteomes" id="UP000694871">
    <property type="component" value="Unplaced"/>
</dbReference>
<reference evidence="3" key="1">
    <citation type="submission" date="2025-08" db="UniProtKB">
        <authorList>
            <consortium name="RefSeq"/>
        </authorList>
    </citation>
    <scope>IDENTIFICATION</scope>
</reference>
<evidence type="ECO:0000256" key="1">
    <source>
        <dbReference type="SAM" id="Phobius"/>
    </source>
</evidence>
<dbReference type="PANTHER" id="PTHR10404:SF32">
    <property type="entry name" value="INACTIVE N-ACETYLATED-ALPHA-LINKED ACIDIC DIPEPTIDASE-LIKE PROTEIN 2"/>
    <property type="match status" value="1"/>
</dbReference>
<evidence type="ECO:0000313" key="2">
    <source>
        <dbReference type="Proteomes" id="UP000694871"/>
    </source>
</evidence>
<keyword evidence="2" id="KW-1185">Reference proteome</keyword>
<evidence type="ECO:0000313" key="3">
    <source>
        <dbReference type="RefSeq" id="XP_015276070.1"/>
    </source>
</evidence>
<feature type="transmembrane region" description="Helical" evidence="1">
    <location>
        <begin position="109"/>
        <end position="129"/>
    </location>
</feature>
<name>A0ABM1KQT3_GEKJA</name>
<gene>
    <name evidence="3" type="primary">LOC107118279</name>
</gene>
<dbReference type="PANTHER" id="PTHR10404">
    <property type="entry name" value="N-ACETYLATED-ALPHA-LINKED ACIDIC DIPEPTIDASE"/>
    <property type="match status" value="1"/>
</dbReference>
<sequence>MGKRMAYHKVSADQKAQYLDNEDLQATTLELEWDMEKELEELNYEHFQLDGTVCQQVGTMQNTDVDLEPIQPSASPKGRFQRLQEDPDYVSHYTRPPPKSSRYSFCRMLKLFCSALCLLLSGILIGYYGHEKCLPSLASPEPSYPHLDRDILEEIKAKDLAQIFRDLIESPTKDDGEIATKLFVQWSSFGLEDVQLVNYSVLLDLPGSSPNTVTLKNTSECFFPSGQLCNEETQELHGQDLLYSYAAYSAKGTLTAEVVDVQYGTVEDLLRIPDITNITHKIALLKLGHLPLLYK</sequence>
<dbReference type="Gene3D" id="3.50.30.30">
    <property type="match status" value="1"/>
</dbReference>
<organism evidence="2 3">
    <name type="scientific">Gekko japonicus</name>
    <name type="common">Schlegel's Japanese gecko</name>
    <dbReference type="NCBI Taxonomy" id="146911"/>
    <lineage>
        <taxon>Eukaryota</taxon>
        <taxon>Metazoa</taxon>
        <taxon>Chordata</taxon>
        <taxon>Craniata</taxon>
        <taxon>Vertebrata</taxon>
        <taxon>Euteleostomi</taxon>
        <taxon>Lepidosauria</taxon>
        <taxon>Squamata</taxon>
        <taxon>Bifurcata</taxon>
        <taxon>Gekkota</taxon>
        <taxon>Gekkonidae</taxon>
        <taxon>Gekkoninae</taxon>
        <taxon>Gekko</taxon>
    </lineage>
</organism>
<dbReference type="InterPro" id="IPR046450">
    <property type="entry name" value="PA_dom_sf"/>
</dbReference>
<accession>A0ABM1KQT3</accession>
<dbReference type="InterPro" id="IPR039373">
    <property type="entry name" value="Peptidase_M28B"/>
</dbReference>
<proteinExistence type="predicted"/>
<feature type="non-terminal residue" evidence="3">
    <location>
        <position position="295"/>
    </location>
</feature>
<keyword evidence="1" id="KW-1133">Transmembrane helix</keyword>
<dbReference type="SUPFAM" id="SSF52025">
    <property type="entry name" value="PA domain"/>
    <property type="match status" value="1"/>
</dbReference>
<dbReference type="GeneID" id="107118279"/>
<protein>
    <submittedName>
        <fullName evidence="3">Inactive N-acetylated-alpha-linked acidic dipeptidase-like protein 2</fullName>
    </submittedName>
</protein>
<keyword evidence="1" id="KW-0472">Membrane</keyword>
<keyword evidence="1" id="KW-0812">Transmembrane</keyword>
<dbReference type="RefSeq" id="XP_015276070.1">
    <property type="nucleotide sequence ID" value="XM_015420584.1"/>
</dbReference>